<reference evidence="2" key="1">
    <citation type="journal article" date="2014" name="Science">
        <title>Ancient hybridizations among the ancestral genomes of bread wheat.</title>
        <authorList>
            <consortium name="International Wheat Genome Sequencing Consortium,"/>
            <person name="Marcussen T."/>
            <person name="Sandve S.R."/>
            <person name="Heier L."/>
            <person name="Spannagl M."/>
            <person name="Pfeifer M."/>
            <person name="Jakobsen K.S."/>
            <person name="Wulff B.B."/>
            <person name="Steuernagel B."/>
            <person name="Mayer K.F."/>
            <person name="Olsen O.A."/>
        </authorList>
    </citation>
    <scope>NUCLEOTIDE SEQUENCE [LARGE SCALE GENOMIC DNA]</scope>
    <source>
        <strain evidence="2">cv. AL8/78</strain>
    </source>
</reference>
<sequence length="32" mass="3486">MGHRDIFVLGPPLVLPQCYVPSNRCLLGSCSL</sequence>
<organism evidence="1 2">
    <name type="scientific">Aegilops tauschii subsp. strangulata</name>
    <name type="common">Goatgrass</name>
    <dbReference type="NCBI Taxonomy" id="200361"/>
    <lineage>
        <taxon>Eukaryota</taxon>
        <taxon>Viridiplantae</taxon>
        <taxon>Streptophyta</taxon>
        <taxon>Embryophyta</taxon>
        <taxon>Tracheophyta</taxon>
        <taxon>Spermatophyta</taxon>
        <taxon>Magnoliopsida</taxon>
        <taxon>Liliopsida</taxon>
        <taxon>Poales</taxon>
        <taxon>Poaceae</taxon>
        <taxon>BOP clade</taxon>
        <taxon>Pooideae</taxon>
        <taxon>Triticodae</taxon>
        <taxon>Triticeae</taxon>
        <taxon>Triticinae</taxon>
        <taxon>Aegilops</taxon>
    </lineage>
</organism>
<protein>
    <submittedName>
        <fullName evidence="1">Uncharacterized protein</fullName>
    </submittedName>
</protein>
<evidence type="ECO:0000313" key="1">
    <source>
        <dbReference type="EnsemblPlants" id="AET3Gv20689600.10"/>
    </source>
</evidence>
<dbReference type="Proteomes" id="UP000015105">
    <property type="component" value="Chromosome 3D"/>
</dbReference>
<reference evidence="1" key="3">
    <citation type="journal article" date="2017" name="Nature">
        <title>Genome sequence of the progenitor of the wheat D genome Aegilops tauschii.</title>
        <authorList>
            <person name="Luo M.C."/>
            <person name="Gu Y.Q."/>
            <person name="Puiu D."/>
            <person name="Wang H."/>
            <person name="Twardziok S.O."/>
            <person name="Deal K.R."/>
            <person name="Huo N."/>
            <person name="Zhu T."/>
            <person name="Wang L."/>
            <person name="Wang Y."/>
            <person name="McGuire P.E."/>
            <person name="Liu S."/>
            <person name="Long H."/>
            <person name="Ramasamy R.K."/>
            <person name="Rodriguez J.C."/>
            <person name="Van S.L."/>
            <person name="Yuan L."/>
            <person name="Wang Z."/>
            <person name="Xia Z."/>
            <person name="Xiao L."/>
            <person name="Anderson O.D."/>
            <person name="Ouyang S."/>
            <person name="Liang Y."/>
            <person name="Zimin A.V."/>
            <person name="Pertea G."/>
            <person name="Qi P."/>
            <person name="Bennetzen J.L."/>
            <person name="Dai X."/>
            <person name="Dawson M.W."/>
            <person name="Muller H.G."/>
            <person name="Kugler K."/>
            <person name="Rivarola-Duarte L."/>
            <person name="Spannagl M."/>
            <person name="Mayer K.F.X."/>
            <person name="Lu F.H."/>
            <person name="Bevan M.W."/>
            <person name="Leroy P."/>
            <person name="Li P."/>
            <person name="You F.M."/>
            <person name="Sun Q."/>
            <person name="Liu Z."/>
            <person name="Lyons E."/>
            <person name="Wicker T."/>
            <person name="Salzberg S.L."/>
            <person name="Devos K.M."/>
            <person name="Dvorak J."/>
        </authorList>
    </citation>
    <scope>NUCLEOTIDE SEQUENCE [LARGE SCALE GENOMIC DNA]</scope>
    <source>
        <strain evidence="1">cv. AL8/78</strain>
    </source>
</reference>
<dbReference type="Gramene" id="AET3Gv20689600.10">
    <property type="protein sequence ID" value="AET3Gv20689600.10"/>
    <property type="gene ID" value="AET3Gv20689600"/>
</dbReference>
<evidence type="ECO:0000313" key="2">
    <source>
        <dbReference type="Proteomes" id="UP000015105"/>
    </source>
</evidence>
<proteinExistence type="predicted"/>
<dbReference type="EnsemblPlants" id="AET3Gv20689600.10">
    <property type="protein sequence ID" value="AET3Gv20689600.10"/>
    <property type="gene ID" value="AET3Gv20689600"/>
</dbReference>
<reference evidence="1" key="4">
    <citation type="submission" date="2019-03" db="UniProtKB">
        <authorList>
            <consortium name="EnsemblPlants"/>
        </authorList>
    </citation>
    <scope>IDENTIFICATION</scope>
</reference>
<accession>A0A453FJ02</accession>
<keyword evidence="2" id="KW-1185">Reference proteome</keyword>
<reference evidence="2" key="2">
    <citation type="journal article" date="2017" name="Nat. Plants">
        <title>The Aegilops tauschii genome reveals multiple impacts of transposons.</title>
        <authorList>
            <person name="Zhao G."/>
            <person name="Zou C."/>
            <person name="Li K."/>
            <person name="Wang K."/>
            <person name="Li T."/>
            <person name="Gao L."/>
            <person name="Zhang X."/>
            <person name="Wang H."/>
            <person name="Yang Z."/>
            <person name="Liu X."/>
            <person name="Jiang W."/>
            <person name="Mao L."/>
            <person name="Kong X."/>
            <person name="Jiao Y."/>
            <person name="Jia J."/>
        </authorList>
    </citation>
    <scope>NUCLEOTIDE SEQUENCE [LARGE SCALE GENOMIC DNA]</scope>
    <source>
        <strain evidence="2">cv. AL8/78</strain>
    </source>
</reference>
<reference evidence="1" key="5">
    <citation type="journal article" date="2021" name="G3 (Bethesda)">
        <title>Aegilops tauschii genome assembly Aet v5.0 features greater sequence contiguity and improved annotation.</title>
        <authorList>
            <person name="Wang L."/>
            <person name="Zhu T."/>
            <person name="Rodriguez J.C."/>
            <person name="Deal K.R."/>
            <person name="Dubcovsky J."/>
            <person name="McGuire P.E."/>
            <person name="Lux T."/>
            <person name="Spannagl M."/>
            <person name="Mayer K.F.X."/>
            <person name="Baldrich P."/>
            <person name="Meyers B.C."/>
            <person name="Huo N."/>
            <person name="Gu Y.Q."/>
            <person name="Zhou H."/>
            <person name="Devos K.M."/>
            <person name="Bennetzen J.L."/>
            <person name="Unver T."/>
            <person name="Budak H."/>
            <person name="Gulick P.J."/>
            <person name="Galiba G."/>
            <person name="Kalapos B."/>
            <person name="Nelson D.R."/>
            <person name="Li P."/>
            <person name="You F.M."/>
            <person name="Luo M.C."/>
            <person name="Dvorak J."/>
        </authorList>
    </citation>
    <scope>NUCLEOTIDE SEQUENCE [LARGE SCALE GENOMIC DNA]</scope>
    <source>
        <strain evidence="1">cv. AL8/78</strain>
    </source>
</reference>
<name>A0A453FJ02_AEGTS</name>
<dbReference type="AlphaFoldDB" id="A0A453FJ02"/>